<sequence>MFLITKGDFFLGFYRIFSQNIRKEGEESMGRWVVGWLIGALFWSGCAVKYESFEPTAQENQKVKTLQKELLALSPEVDPKEAELIAHEAITYPKQLANSYNLISPPLFHNFLVNAGIRDRGLCYQWAEDLGNHLKTFRPQSLKIRFGVANLGENDEHNAVVVIPKGGSFSEGIVLDPWRESSKLYWIGVGSDPKYRWKER</sequence>
<dbReference type="eggNOG" id="COG4238">
    <property type="taxonomic scope" value="Bacteria"/>
</dbReference>
<dbReference type="AlphaFoldDB" id="Q7MR40"/>
<dbReference type="KEGG" id="wsu:WS1743"/>
<protein>
    <submittedName>
        <fullName evidence="1">Uncharacterized protein</fullName>
    </submittedName>
</protein>
<dbReference type="STRING" id="273121.WS1743"/>
<dbReference type="HOGENOM" id="CLU_106693_0_0_7"/>
<name>Q7MR40_WOLSU</name>
<proteinExistence type="predicted"/>
<keyword evidence="2" id="KW-1185">Reference proteome</keyword>
<accession>Q7MR40</accession>
<reference evidence="1 2" key="1">
    <citation type="journal article" date="2003" name="Proc. Natl. Acad. Sci. U.S.A.">
        <title>Complete genome sequence and analysis of Wolinella succinogenes.</title>
        <authorList>
            <person name="Baar C."/>
            <person name="Eppinger M."/>
            <person name="Raddatz G."/>
            <person name="Simon JM."/>
            <person name="Lanz C."/>
            <person name="Klimmek O."/>
            <person name="Nandakumar R."/>
            <person name="Gross R."/>
            <person name="Rosinus A."/>
            <person name="Keller H."/>
            <person name="Jagtap P."/>
            <person name="Linke B."/>
            <person name="Meyer F."/>
            <person name="Lederer H."/>
            <person name="Schuster S.C."/>
        </authorList>
    </citation>
    <scope>NUCLEOTIDE SEQUENCE [LARGE SCALE GENOMIC DNA]</scope>
    <source>
        <strain evidence="2">ATCC 29543 / DSM 1740 / CCUG 13145 / JCM 31913 / LMG 7466 / NCTC 11488 / FDC 602W</strain>
    </source>
</reference>
<evidence type="ECO:0000313" key="1">
    <source>
        <dbReference type="EMBL" id="CAE10767.1"/>
    </source>
</evidence>
<dbReference type="Proteomes" id="UP000000422">
    <property type="component" value="Chromosome"/>
</dbReference>
<organism evidence="2">
    <name type="scientific">Wolinella succinogenes (strain ATCC 29543 / DSM 1740 / CCUG 13145 / JCM 31913 / LMG 7466 / NCTC 11488 / FDC 602W)</name>
    <name type="common">Vibrio succinogenes</name>
    <dbReference type="NCBI Taxonomy" id="273121"/>
    <lineage>
        <taxon>Bacteria</taxon>
        <taxon>Pseudomonadati</taxon>
        <taxon>Campylobacterota</taxon>
        <taxon>Epsilonproteobacteria</taxon>
        <taxon>Campylobacterales</taxon>
        <taxon>Helicobacteraceae</taxon>
        <taxon>Wolinella</taxon>
    </lineage>
</organism>
<gene>
    <name evidence="1" type="ordered locus">WS1743</name>
</gene>
<evidence type="ECO:0000313" key="2">
    <source>
        <dbReference type="Proteomes" id="UP000000422"/>
    </source>
</evidence>
<dbReference type="EMBL" id="BX571661">
    <property type="protein sequence ID" value="CAE10767.1"/>
    <property type="molecule type" value="Genomic_DNA"/>
</dbReference>